<organism evidence="1 2">
    <name type="scientific">Hypothenemus hampei</name>
    <name type="common">Coffee berry borer</name>
    <dbReference type="NCBI Taxonomy" id="57062"/>
    <lineage>
        <taxon>Eukaryota</taxon>
        <taxon>Metazoa</taxon>
        <taxon>Ecdysozoa</taxon>
        <taxon>Arthropoda</taxon>
        <taxon>Hexapoda</taxon>
        <taxon>Insecta</taxon>
        <taxon>Pterygota</taxon>
        <taxon>Neoptera</taxon>
        <taxon>Endopterygota</taxon>
        <taxon>Coleoptera</taxon>
        <taxon>Polyphaga</taxon>
        <taxon>Cucujiformia</taxon>
        <taxon>Curculionidae</taxon>
        <taxon>Scolytinae</taxon>
        <taxon>Hypothenemus</taxon>
    </lineage>
</organism>
<dbReference type="Proteomes" id="UP001566132">
    <property type="component" value="Unassembled WGS sequence"/>
</dbReference>
<evidence type="ECO:0000313" key="2">
    <source>
        <dbReference type="Proteomes" id="UP001566132"/>
    </source>
</evidence>
<dbReference type="AlphaFoldDB" id="A0ABD1F7K8"/>
<dbReference type="EMBL" id="JBDJPC010000002">
    <property type="protein sequence ID" value="KAL1512482.1"/>
    <property type="molecule type" value="Genomic_DNA"/>
</dbReference>
<protein>
    <recommendedName>
        <fullName evidence="3">ER-bound oxygenase mpaB/mpaB'/Rubber oxygenase catalytic domain-containing protein</fullName>
    </recommendedName>
</protein>
<name>A0ABD1F7K8_HYPHA</name>
<proteinExistence type="predicted"/>
<dbReference type="PANTHER" id="PTHR37159">
    <property type="entry name" value="GH11867P"/>
    <property type="match status" value="1"/>
</dbReference>
<evidence type="ECO:0000313" key="1">
    <source>
        <dbReference type="EMBL" id="KAL1512482.1"/>
    </source>
</evidence>
<gene>
    <name evidence="1" type="ORF">ABEB36_002067</name>
</gene>
<comment type="caution">
    <text evidence="1">The sequence shown here is derived from an EMBL/GenBank/DDBJ whole genome shotgun (WGS) entry which is preliminary data.</text>
</comment>
<evidence type="ECO:0008006" key="3">
    <source>
        <dbReference type="Google" id="ProtNLM"/>
    </source>
</evidence>
<sequence length="365" mass="43017">MCVGKSCCEFCANSTNNNSYEKIPINHIKGFSAKKFVENLLKNGSEIYCDDSVPSFNNQNDLPPFYDENMYKRGQAFFHKHIFSICFGNFLGLLADLSIQSSLSLLILTGMSGSDYKAYKRYISTMLHMLIWYEDDFRPGSKLWISIRDVRNKHNTASKRAKLVIKYRINQKDMIMAQWGFMGLVVARSEYLGIHEPDEYSWKCFIHLWRVIGYILGVTDEFNICRESVQETREICDEIGKNVIRPEIAKRHIRHWEMCTYLVNGLNVLNPFLELHSSIFYLEAALNTNFYLSDKNENYRKLDAVAKRRLRIMIFFIEKMRYQWMRICLNYLQMISLWLVKRFPIAGYFKFGIAKSHFNIMGKHE</sequence>
<keyword evidence="2" id="KW-1185">Reference proteome</keyword>
<dbReference type="PANTHER" id="PTHR37159:SF1">
    <property type="entry name" value="GH11867P"/>
    <property type="match status" value="1"/>
</dbReference>
<reference evidence="1 2" key="1">
    <citation type="submission" date="2024-05" db="EMBL/GenBank/DDBJ databases">
        <title>Genetic variation in Jamaican populations of the coffee berry borer (Hypothenemus hampei).</title>
        <authorList>
            <person name="Errbii M."/>
            <person name="Myrie A."/>
        </authorList>
    </citation>
    <scope>NUCLEOTIDE SEQUENCE [LARGE SCALE GENOMIC DNA]</scope>
    <source>
        <strain evidence="1">JA-Hopewell-2020-01-JO</strain>
        <tissue evidence="1">Whole body</tissue>
    </source>
</reference>
<accession>A0ABD1F7K8</accession>